<dbReference type="Gene3D" id="3.40.1170.60">
    <property type="match status" value="1"/>
</dbReference>
<evidence type="ECO:0000256" key="3">
    <source>
        <dbReference type="ARBA" id="ARBA00023236"/>
    </source>
</evidence>
<dbReference type="Gene3D" id="3.30.1490.100">
    <property type="entry name" value="DNA polymerase, Y-family, little finger domain"/>
    <property type="match status" value="1"/>
</dbReference>
<evidence type="ECO:0000313" key="5">
    <source>
        <dbReference type="EMBL" id="QBZ97270.1"/>
    </source>
</evidence>
<dbReference type="SUPFAM" id="SSF56672">
    <property type="entry name" value="DNA/RNA polymerases"/>
    <property type="match status" value="1"/>
</dbReference>
<keyword evidence="2" id="KW-0741">SOS mutagenesis</keyword>
<dbReference type="Pfam" id="PF13438">
    <property type="entry name" value="DUF4113"/>
    <property type="match status" value="1"/>
</dbReference>
<dbReference type="InterPro" id="IPR025188">
    <property type="entry name" value="DUF4113"/>
</dbReference>
<dbReference type="GO" id="GO:0003684">
    <property type="term" value="F:damaged DNA binding"/>
    <property type="evidence" value="ECO:0007669"/>
    <property type="project" value="InterPro"/>
</dbReference>
<reference evidence="5 6" key="1">
    <citation type="submission" date="2019-04" db="EMBL/GenBank/DDBJ databases">
        <title>Flavobacterium sp. GS03.</title>
        <authorList>
            <person name="Kim H."/>
        </authorList>
    </citation>
    <scope>NUCLEOTIDE SEQUENCE [LARGE SCALE GENOMIC DNA]</scope>
    <source>
        <strain evidence="5 6">GS03</strain>
    </source>
</reference>
<dbReference type="GO" id="GO:0009432">
    <property type="term" value="P:SOS response"/>
    <property type="evidence" value="ECO:0007669"/>
    <property type="project" value="UniProtKB-KW"/>
</dbReference>
<dbReference type="InterPro" id="IPR050116">
    <property type="entry name" value="DNA_polymerase-Y"/>
</dbReference>
<name>A0A4P7PSQ7_9FLAO</name>
<dbReference type="RefSeq" id="WP_136151238.1">
    <property type="nucleotide sequence ID" value="NZ_CP038810.1"/>
</dbReference>
<dbReference type="InterPro" id="IPR017961">
    <property type="entry name" value="DNA_pol_Y-fam_little_finger"/>
</dbReference>
<proteinExistence type="inferred from homology"/>
<dbReference type="Pfam" id="PF11799">
    <property type="entry name" value="IMS_C"/>
    <property type="match status" value="1"/>
</dbReference>
<feature type="domain" description="UmuC" evidence="4">
    <location>
        <begin position="2"/>
        <end position="188"/>
    </location>
</feature>
<evidence type="ECO:0000256" key="1">
    <source>
        <dbReference type="ARBA" id="ARBA00010945"/>
    </source>
</evidence>
<evidence type="ECO:0000256" key="2">
    <source>
        <dbReference type="ARBA" id="ARBA00023199"/>
    </source>
</evidence>
<evidence type="ECO:0000259" key="4">
    <source>
        <dbReference type="PROSITE" id="PS50173"/>
    </source>
</evidence>
<dbReference type="PANTHER" id="PTHR11076:SF33">
    <property type="entry name" value="DNA POLYMERASE KAPPA"/>
    <property type="match status" value="1"/>
</dbReference>
<dbReference type="InterPro" id="IPR043502">
    <property type="entry name" value="DNA/RNA_pol_sf"/>
</dbReference>
<dbReference type="PROSITE" id="PS50173">
    <property type="entry name" value="UMUC"/>
    <property type="match status" value="1"/>
</dbReference>
<dbReference type="OrthoDB" id="9808813at2"/>
<keyword evidence="3" id="KW-0742">SOS response</keyword>
<comment type="similarity">
    <text evidence="1">Belongs to the DNA polymerase type-Y family.</text>
</comment>
<sequence length="424" mass="48768">MYALVDCNNFYASCERVFQPQLNGKPIVILSNNDGCIISRSDEAKALGIPMGAPEFQVRQELKEKNILVFSSNYPLYGDLSNRVMKILEGFTPHVEPYSIDEAFLNFDGFKSDFDFNDYGLQMKRRIMKWISIPVSIGFAETKALSKVANKIARKFPNQTKGVYVIDTEEKRIKALKWTKIEDVWGIGFRLKKKMKTKGINTAYDFTLPQYENFIKTIMGVTGLRLKSELEGKSVLTLDDPTEDKKSIAITRMFKTKLSNFDEIKERVSTFAAVCAEKLRKQHSCCHSIIVMLIKDKHHKNDGSRIYFSQMETLPFASNSSLTISNAAISILKKVYQEGERYSKAGVIVTGIIPENQKQFHLFEEENPKHLKLMKVIDKFHAKTGERKIRLGNQDLQHTWKMKQEHLSPKYTTDFKEIIKVKCR</sequence>
<evidence type="ECO:0000313" key="6">
    <source>
        <dbReference type="Proteomes" id="UP000296862"/>
    </source>
</evidence>
<keyword evidence="2" id="KW-0227">DNA damage</keyword>
<keyword evidence="6" id="KW-1185">Reference proteome</keyword>
<organism evidence="5 6">
    <name type="scientific">Flavobacterium sangjuense</name>
    <dbReference type="NCBI Taxonomy" id="2518177"/>
    <lineage>
        <taxon>Bacteria</taxon>
        <taxon>Pseudomonadati</taxon>
        <taxon>Bacteroidota</taxon>
        <taxon>Flavobacteriia</taxon>
        <taxon>Flavobacteriales</taxon>
        <taxon>Flavobacteriaceae</taxon>
        <taxon>Flavobacterium</taxon>
    </lineage>
</organism>
<dbReference type="InterPro" id="IPR036775">
    <property type="entry name" value="DNA_pol_Y-fam_lit_finger_sf"/>
</dbReference>
<dbReference type="InterPro" id="IPR043128">
    <property type="entry name" value="Rev_trsase/Diguanyl_cyclase"/>
</dbReference>
<dbReference type="Pfam" id="PF00817">
    <property type="entry name" value="IMS"/>
    <property type="match status" value="1"/>
</dbReference>
<accession>A0A4P7PSQ7</accession>
<dbReference type="InterPro" id="IPR001126">
    <property type="entry name" value="UmuC"/>
</dbReference>
<dbReference type="CDD" id="cd01700">
    <property type="entry name" value="PolY_Pol_V_umuC"/>
    <property type="match status" value="1"/>
</dbReference>
<gene>
    <name evidence="5" type="primary">umuC</name>
    <name evidence="5" type="ORF">GS03_00756</name>
</gene>
<dbReference type="AlphaFoldDB" id="A0A4P7PSQ7"/>
<dbReference type="Gene3D" id="3.30.70.270">
    <property type="match status" value="1"/>
</dbReference>
<dbReference type="EMBL" id="CP038810">
    <property type="protein sequence ID" value="QBZ97270.1"/>
    <property type="molecule type" value="Genomic_DNA"/>
</dbReference>
<dbReference type="Proteomes" id="UP000296862">
    <property type="component" value="Chromosome"/>
</dbReference>
<dbReference type="PANTHER" id="PTHR11076">
    <property type="entry name" value="DNA REPAIR POLYMERASE UMUC / TRANSFERASE FAMILY MEMBER"/>
    <property type="match status" value="1"/>
</dbReference>
<dbReference type="KEGG" id="fsn:GS03_00756"/>
<dbReference type="GO" id="GO:0003887">
    <property type="term" value="F:DNA-directed DNA polymerase activity"/>
    <property type="evidence" value="ECO:0007669"/>
    <property type="project" value="UniProtKB-KW"/>
</dbReference>
<dbReference type="GO" id="GO:0042276">
    <property type="term" value="P:error-prone translesion synthesis"/>
    <property type="evidence" value="ECO:0007669"/>
    <property type="project" value="TreeGrafter"/>
</dbReference>
<protein>
    <submittedName>
        <fullName evidence="5">Protein UmuC</fullName>
    </submittedName>
</protein>
<dbReference type="GO" id="GO:0006281">
    <property type="term" value="P:DNA repair"/>
    <property type="evidence" value="ECO:0007669"/>
    <property type="project" value="InterPro"/>
</dbReference>